<organism evidence="4 5">
    <name type="scientific">Caerostris extrusa</name>
    <name type="common">Bark spider</name>
    <name type="synonym">Caerostris bankana</name>
    <dbReference type="NCBI Taxonomy" id="172846"/>
    <lineage>
        <taxon>Eukaryota</taxon>
        <taxon>Metazoa</taxon>
        <taxon>Ecdysozoa</taxon>
        <taxon>Arthropoda</taxon>
        <taxon>Chelicerata</taxon>
        <taxon>Arachnida</taxon>
        <taxon>Araneae</taxon>
        <taxon>Araneomorphae</taxon>
        <taxon>Entelegynae</taxon>
        <taxon>Araneoidea</taxon>
        <taxon>Araneidae</taxon>
        <taxon>Caerostris</taxon>
    </lineage>
</organism>
<dbReference type="PANTHER" id="PTHR43798:SF14">
    <property type="entry name" value="SERINE HYDROLASE-LIKE PROTEIN DDB_G0286239"/>
    <property type="match status" value="1"/>
</dbReference>
<dbReference type="PANTHER" id="PTHR43798">
    <property type="entry name" value="MONOACYLGLYCEROL LIPASE"/>
    <property type="match status" value="1"/>
</dbReference>
<evidence type="ECO:0000256" key="2">
    <source>
        <dbReference type="ARBA" id="ARBA00022801"/>
    </source>
</evidence>
<dbReference type="InterPro" id="IPR050266">
    <property type="entry name" value="AB_hydrolase_sf"/>
</dbReference>
<comment type="caution">
    <text evidence="4">The sequence shown here is derived from an EMBL/GenBank/DDBJ whole genome shotgun (WGS) entry which is preliminary data.</text>
</comment>
<dbReference type="GO" id="GO:0016787">
    <property type="term" value="F:hydrolase activity"/>
    <property type="evidence" value="ECO:0007669"/>
    <property type="project" value="UniProtKB-KW"/>
</dbReference>
<dbReference type="InterPro" id="IPR000073">
    <property type="entry name" value="AB_hydrolase_1"/>
</dbReference>
<evidence type="ECO:0000256" key="1">
    <source>
        <dbReference type="ARBA" id="ARBA00008645"/>
    </source>
</evidence>
<keyword evidence="5" id="KW-1185">Reference proteome</keyword>
<evidence type="ECO:0000259" key="3">
    <source>
        <dbReference type="Pfam" id="PF00561"/>
    </source>
</evidence>
<protein>
    <submittedName>
        <fullName evidence="4">Serine hydrolase-like protein 2</fullName>
    </submittedName>
</protein>
<dbReference type="EMBL" id="BPLR01014153">
    <property type="protein sequence ID" value="GIY66790.1"/>
    <property type="molecule type" value="Genomic_DNA"/>
</dbReference>
<gene>
    <name evidence="4" type="primary">SERHL2</name>
    <name evidence="4" type="ORF">CEXT_376171</name>
</gene>
<feature type="domain" description="AB hydrolase-1" evidence="3">
    <location>
        <begin position="57"/>
        <end position="159"/>
    </location>
</feature>
<sequence length="335" mass="38387">MISKNICLRLACISVNKIYRLQSVANMSKWSNPVEIRIPNSFGYIAAKAWGKEQHEPVLALHGWQDNAGSFDRLIPLLNKDLYIVAIDAPGHGLSSHLPAGTWYHYMDNMIEIKKIVDYLKWDKFSIIGHSLGAVMSMLYSCIFPDDVKNLIMLDILKPTSYDADFFPGIMQTNIKDVIQFEQKLTNPAPVYSPESARKRLVDGLYNQVKPEYIDCLLKRGCQPSKCGKGVVFSRDIRVQVESSFRKFSHDTLKGFLTNLRCNLLVILAKDTPKMFRNQPPENVNECINLYRKTCKSFKLIEVDGNHFVHLNHPERVAPFIDDFFDRNLDQLSKI</sequence>
<accession>A0AAV4V960</accession>
<dbReference type="InterPro" id="IPR029058">
    <property type="entry name" value="AB_hydrolase_fold"/>
</dbReference>
<dbReference type="Pfam" id="PF00561">
    <property type="entry name" value="Abhydrolase_1"/>
    <property type="match status" value="1"/>
</dbReference>
<evidence type="ECO:0000313" key="4">
    <source>
        <dbReference type="EMBL" id="GIY66790.1"/>
    </source>
</evidence>
<name>A0AAV4V960_CAEEX</name>
<keyword evidence="2 4" id="KW-0378">Hydrolase</keyword>
<reference evidence="4 5" key="1">
    <citation type="submission" date="2021-06" db="EMBL/GenBank/DDBJ databases">
        <title>Caerostris extrusa draft genome.</title>
        <authorList>
            <person name="Kono N."/>
            <person name="Arakawa K."/>
        </authorList>
    </citation>
    <scope>NUCLEOTIDE SEQUENCE [LARGE SCALE GENOMIC DNA]</scope>
</reference>
<dbReference type="Proteomes" id="UP001054945">
    <property type="component" value="Unassembled WGS sequence"/>
</dbReference>
<evidence type="ECO:0000313" key="5">
    <source>
        <dbReference type="Proteomes" id="UP001054945"/>
    </source>
</evidence>
<dbReference type="GO" id="GO:0016020">
    <property type="term" value="C:membrane"/>
    <property type="evidence" value="ECO:0007669"/>
    <property type="project" value="TreeGrafter"/>
</dbReference>
<dbReference type="SUPFAM" id="SSF53474">
    <property type="entry name" value="alpha/beta-Hydrolases"/>
    <property type="match status" value="1"/>
</dbReference>
<dbReference type="PRINTS" id="PR00111">
    <property type="entry name" value="ABHYDROLASE"/>
</dbReference>
<dbReference type="Gene3D" id="3.40.50.1820">
    <property type="entry name" value="alpha/beta hydrolase"/>
    <property type="match status" value="1"/>
</dbReference>
<comment type="similarity">
    <text evidence="1">Belongs to the AB hydrolase superfamily.</text>
</comment>
<proteinExistence type="inferred from homology"/>
<dbReference type="AlphaFoldDB" id="A0AAV4V960"/>